<dbReference type="HOGENOM" id="CLU_2981234_0_0_1"/>
<name>B4JBV6_DROGR</name>
<dbReference type="InParanoid" id="B4JBV6"/>
<gene>
    <name evidence="1" type="primary">Dgri\GH10180</name>
    <name evidence="1" type="ORF">Dgri_GH10180</name>
</gene>
<evidence type="ECO:0000313" key="2">
    <source>
        <dbReference type="Proteomes" id="UP000001070"/>
    </source>
</evidence>
<sequence>MLYEISGGQTEIRACVAGGRSAWGRFWRTGARFQLTKDTDVWRDDTERTDYKQINATV</sequence>
<accession>B4JBV6</accession>
<evidence type="ECO:0000313" key="1">
    <source>
        <dbReference type="EMBL" id="EDW04059.1"/>
    </source>
</evidence>
<protein>
    <submittedName>
        <fullName evidence="1">GH10180</fullName>
    </submittedName>
</protein>
<dbReference type="Proteomes" id="UP000001070">
    <property type="component" value="Unassembled WGS sequence"/>
</dbReference>
<keyword evidence="2" id="KW-1185">Reference proteome</keyword>
<reference evidence="1 2" key="1">
    <citation type="journal article" date="2007" name="Nature">
        <title>Evolution of genes and genomes on the Drosophila phylogeny.</title>
        <authorList>
            <consortium name="Drosophila 12 Genomes Consortium"/>
            <person name="Clark A.G."/>
            <person name="Eisen M.B."/>
            <person name="Smith D.R."/>
            <person name="Bergman C.M."/>
            <person name="Oliver B."/>
            <person name="Markow T.A."/>
            <person name="Kaufman T.C."/>
            <person name="Kellis M."/>
            <person name="Gelbart W."/>
            <person name="Iyer V.N."/>
            <person name="Pollard D.A."/>
            <person name="Sackton T.B."/>
            <person name="Larracuente A.M."/>
            <person name="Singh N.D."/>
            <person name="Abad J.P."/>
            <person name="Abt D.N."/>
            <person name="Adryan B."/>
            <person name="Aguade M."/>
            <person name="Akashi H."/>
            <person name="Anderson W.W."/>
            <person name="Aquadro C.F."/>
            <person name="Ardell D.H."/>
            <person name="Arguello R."/>
            <person name="Artieri C.G."/>
            <person name="Barbash D.A."/>
            <person name="Barker D."/>
            <person name="Barsanti P."/>
            <person name="Batterham P."/>
            <person name="Batzoglou S."/>
            <person name="Begun D."/>
            <person name="Bhutkar A."/>
            <person name="Blanco E."/>
            <person name="Bosak S.A."/>
            <person name="Bradley R.K."/>
            <person name="Brand A.D."/>
            <person name="Brent M.R."/>
            <person name="Brooks A.N."/>
            <person name="Brown R.H."/>
            <person name="Butlin R.K."/>
            <person name="Caggese C."/>
            <person name="Calvi B.R."/>
            <person name="Bernardo de Carvalho A."/>
            <person name="Caspi A."/>
            <person name="Castrezana S."/>
            <person name="Celniker S.E."/>
            <person name="Chang J.L."/>
            <person name="Chapple C."/>
            <person name="Chatterji S."/>
            <person name="Chinwalla A."/>
            <person name="Civetta A."/>
            <person name="Clifton S.W."/>
            <person name="Comeron J.M."/>
            <person name="Costello J.C."/>
            <person name="Coyne J.A."/>
            <person name="Daub J."/>
            <person name="David R.G."/>
            <person name="Delcher A.L."/>
            <person name="Delehaunty K."/>
            <person name="Do C.B."/>
            <person name="Ebling H."/>
            <person name="Edwards K."/>
            <person name="Eickbush T."/>
            <person name="Evans J.D."/>
            <person name="Filipski A."/>
            <person name="Findeiss S."/>
            <person name="Freyhult E."/>
            <person name="Fulton L."/>
            <person name="Fulton R."/>
            <person name="Garcia A.C."/>
            <person name="Gardiner A."/>
            <person name="Garfield D.A."/>
            <person name="Garvin B.E."/>
            <person name="Gibson G."/>
            <person name="Gilbert D."/>
            <person name="Gnerre S."/>
            <person name="Godfrey J."/>
            <person name="Good R."/>
            <person name="Gotea V."/>
            <person name="Gravely B."/>
            <person name="Greenberg A.J."/>
            <person name="Griffiths-Jones S."/>
            <person name="Gross S."/>
            <person name="Guigo R."/>
            <person name="Gustafson E.A."/>
            <person name="Haerty W."/>
            <person name="Hahn M.W."/>
            <person name="Halligan D.L."/>
            <person name="Halpern A.L."/>
            <person name="Halter G.M."/>
            <person name="Han M.V."/>
            <person name="Heger A."/>
            <person name="Hillier L."/>
            <person name="Hinrichs A.S."/>
            <person name="Holmes I."/>
            <person name="Hoskins R.A."/>
            <person name="Hubisz M.J."/>
            <person name="Hultmark D."/>
            <person name="Huntley M.A."/>
            <person name="Jaffe D.B."/>
            <person name="Jagadeeshan S."/>
            <person name="Jeck W.R."/>
            <person name="Johnson J."/>
            <person name="Jones C.D."/>
            <person name="Jordan W.C."/>
            <person name="Karpen G.H."/>
            <person name="Kataoka E."/>
            <person name="Keightley P.D."/>
            <person name="Kheradpour P."/>
            <person name="Kirkness E.F."/>
            <person name="Koerich L.B."/>
            <person name="Kristiansen K."/>
            <person name="Kudrna D."/>
            <person name="Kulathinal R.J."/>
            <person name="Kumar S."/>
            <person name="Kwok R."/>
            <person name="Lander E."/>
            <person name="Langley C.H."/>
            <person name="Lapoint R."/>
            <person name="Lazzaro B.P."/>
            <person name="Lee S.J."/>
            <person name="Levesque L."/>
            <person name="Li R."/>
            <person name="Lin C.F."/>
            <person name="Lin M.F."/>
            <person name="Lindblad-Toh K."/>
            <person name="Llopart A."/>
            <person name="Long M."/>
            <person name="Low L."/>
            <person name="Lozovsky E."/>
            <person name="Lu J."/>
            <person name="Luo M."/>
            <person name="Machado C.A."/>
            <person name="Makalowski W."/>
            <person name="Marzo M."/>
            <person name="Matsuda M."/>
            <person name="Matzkin L."/>
            <person name="McAllister B."/>
            <person name="McBride C.S."/>
            <person name="McKernan B."/>
            <person name="McKernan K."/>
            <person name="Mendez-Lago M."/>
            <person name="Minx P."/>
            <person name="Mollenhauer M.U."/>
            <person name="Montooth K."/>
            <person name="Mount S.M."/>
            <person name="Mu X."/>
            <person name="Myers E."/>
            <person name="Negre B."/>
            <person name="Newfeld S."/>
            <person name="Nielsen R."/>
            <person name="Noor M.A."/>
            <person name="O'Grady P."/>
            <person name="Pachter L."/>
            <person name="Papaceit M."/>
            <person name="Parisi M.J."/>
            <person name="Parisi M."/>
            <person name="Parts L."/>
            <person name="Pedersen J.S."/>
            <person name="Pesole G."/>
            <person name="Phillippy A.M."/>
            <person name="Ponting C.P."/>
            <person name="Pop M."/>
            <person name="Porcelli D."/>
            <person name="Powell J.R."/>
            <person name="Prohaska S."/>
            <person name="Pruitt K."/>
            <person name="Puig M."/>
            <person name="Quesneville H."/>
            <person name="Ram K.R."/>
            <person name="Rand D."/>
            <person name="Rasmussen M.D."/>
            <person name="Reed L.K."/>
            <person name="Reenan R."/>
            <person name="Reily A."/>
            <person name="Remington K.A."/>
            <person name="Rieger T.T."/>
            <person name="Ritchie M.G."/>
            <person name="Robin C."/>
            <person name="Rogers Y.H."/>
            <person name="Rohde C."/>
            <person name="Rozas J."/>
            <person name="Rubenfield M.J."/>
            <person name="Ruiz A."/>
            <person name="Russo S."/>
            <person name="Salzberg S.L."/>
            <person name="Sanchez-Gracia A."/>
            <person name="Saranga D.J."/>
            <person name="Sato H."/>
            <person name="Schaeffer S.W."/>
            <person name="Schatz M.C."/>
            <person name="Schlenke T."/>
            <person name="Schwartz R."/>
            <person name="Segarra C."/>
            <person name="Singh R.S."/>
            <person name="Sirot L."/>
            <person name="Sirota M."/>
            <person name="Sisneros N.B."/>
            <person name="Smith C.D."/>
            <person name="Smith T.F."/>
            <person name="Spieth J."/>
            <person name="Stage D.E."/>
            <person name="Stark A."/>
            <person name="Stephan W."/>
            <person name="Strausberg R.L."/>
            <person name="Strempel S."/>
            <person name="Sturgill D."/>
            <person name="Sutton G."/>
            <person name="Sutton G.G."/>
            <person name="Tao W."/>
            <person name="Teichmann S."/>
            <person name="Tobari Y.N."/>
            <person name="Tomimura Y."/>
            <person name="Tsolas J.M."/>
            <person name="Valente V.L."/>
            <person name="Venter E."/>
            <person name="Venter J.C."/>
            <person name="Vicario S."/>
            <person name="Vieira F.G."/>
            <person name="Vilella A.J."/>
            <person name="Villasante A."/>
            <person name="Walenz B."/>
            <person name="Wang J."/>
            <person name="Wasserman M."/>
            <person name="Watts T."/>
            <person name="Wilson D."/>
            <person name="Wilson R.K."/>
            <person name="Wing R.A."/>
            <person name="Wolfner M.F."/>
            <person name="Wong A."/>
            <person name="Wong G.K."/>
            <person name="Wu C.I."/>
            <person name="Wu G."/>
            <person name="Yamamoto D."/>
            <person name="Yang H.P."/>
            <person name="Yang S.P."/>
            <person name="Yorke J.A."/>
            <person name="Yoshida K."/>
            <person name="Zdobnov E."/>
            <person name="Zhang P."/>
            <person name="Zhang Y."/>
            <person name="Zimin A.V."/>
            <person name="Baldwin J."/>
            <person name="Abdouelleil A."/>
            <person name="Abdulkadir J."/>
            <person name="Abebe A."/>
            <person name="Abera B."/>
            <person name="Abreu J."/>
            <person name="Acer S.C."/>
            <person name="Aftuck L."/>
            <person name="Alexander A."/>
            <person name="An P."/>
            <person name="Anderson E."/>
            <person name="Anderson S."/>
            <person name="Arachi H."/>
            <person name="Azer M."/>
            <person name="Bachantsang P."/>
            <person name="Barry A."/>
            <person name="Bayul T."/>
            <person name="Berlin A."/>
            <person name="Bessette D."/>
            <person name="Bloom T."/>
            <person name="Blye J."/>
            <person name="Boguslavskiy L."/>
            <person name="Bonnet C."/>
            <person name="Boukhgalter B."/>
            <person name="Bourzgui I."/>
            <person name="Brown A."/>
            <person name="Cahill P."/>
            <person name="Channer S."/>
            <person name="Cheshatsang Y."/>
            <person name="Chuda L."/>
            <person name="Citroen M."/>
            <person name="Collymore A."/>
            <person name="Cooke P."/>
            <person name="Costello M."/>
            <person name="D'Aco K."/>
            <person name="Daza R."/>
            <person name="De Haan G."/>
            <person name="DeGray S."/>
            <person name="DeMaso C."/>
            <person name="Dhargay N."/>
            <person name="Dooley K."/>
            <person name="Dooley E."/>
            <person name="Doricent M."/>
            <person name="Dorje P."/>
            <person name="Dorjee K."/>
            <person name="Dupes A."/>
            <person name="Elong R."/>
            <person name="Falk J."/>
            <person name="Farina A."/>
            <person name="Faro S."/>
            <person name="Ferguson D."/>
            <person name="Fisher S."/>
            <person name="Foley C.D."/>
            <person name="Franke A."/>
            <person name="Friedrich D."/>
            <person name="Gadbois L."/>
            <person name="Gearin G."/>
            <person name="Gearin C.R."/>
            <person name="Giannoukos G."/>
            <person name="Goode T."/>
            <person name="Graham J."/>
            <person name="Grandbois E."/>
            <person name="Grewal S."/>
            <person name="Gyaltsen K."/>
            <person name="Hafez N."/>
            <person name="Hagos B."/>
            <person name="Hall J."/>
            <person name="Henson C."/>
            <person name="Hollinger A."/>
            <person name="Honan T."/>
            <person name="Huard M.D."/>
            <person name="Hughes L."/>
            <person name="Hurhula B."/>
            <person name="Husby M.E."/>
            <person name="Kamat A."/>
            <person name="Kanga B."/>
            <person name="Kashin S."/>
            <person name="Khazanovich D."/>
            <person name="Kisner P."/>
            <person name="Lance K."/>
            <person name="Lara M."/>
            <person name="Lee W."/>
            <person name="Lennon N."/>
            <person name="Letendre F."/>
            <person name="LeVine R."/>
            <person name="Lipovsky A."/>
            <person name="Liu X."/>
            <person name="Liu J."/>
            <person name="Liu S."/>
            <person name="Lokyitsang T."/>
            <person name="Lokyitsang Y."/>
            <person name="Lubonja R."/>
            <person name="Lui A."/>
            <person name="MacDonald P."/>
            <person name="Magnisalis V."/>
            <person name="Maru K."/>
            <person name="Matthews C."/>
            <person name="McCusker W."/>
            <person name="McDonough S."/>
            <person name="Mehta T."/>
            <person name="Meldrim J."/>
            <person name="Meneus L."/>
            <person name="Mihai O."/>
            <person name="Mihalev A."/>
            <person name="Mihova T."/>
            <person name="Mittelman R."/>
            <person name="Mlenga V."/>
            <person name="Montmayeur A."/>
            <person name="Mulrain L."/>
            <person name="Navidi A."/>
            <person name="Naylor J."/>
            <person name="Negash T."/>
            <person name="Nguyen T."/>
            <person name="Nguyen N."/>
            <person name="Nicol R."/>
            <person name="Norbu C."/>
            <person name="Norbu N."/>
            <person name="Novod N."/>
            <person name="O'Neill B."/>
            <person name="Osman S."/>
            <person name="Markiewicz E."/>
            <person name="Oyono O.L."/>
            <person name="Patti C."/>
            <person name="Phunkhang P."/>
            <person name="Pierre F."/>
            <person name="Priest M."/>
            <person name="Raghuraman S."/>
            <person name="Rege F."/>
            <person name="Reyes R."/>
            <person name="Rise C."/>
            <person name="Rogov P."/>
            <person name="Ross K."/>
            <person name="Ryan E."/>
            <person name="Settipalli S."/>
            <person name="Shea T."/>
            <person name="Sherpa N."/>
            <person name="Shi L."/>
            <person name="Shih D."/>
            <person name="Sparrow T."/>
            <person name="Spaulding J."/>
            <person name="Stalker J."/>
            <person name="Stange-Thomann N."/>
            <person name="Stavropoulos S."/>
            <person name="Stone C."/>
            <person name="Strader C."/>
            <person name="Tesfaye S."/>
            <person name="Thomson T."/>
            <person name="Thoulutsang Y."/>
            <person name="Thoulutsang D."/>
            <person name="Topham K."/>
            <person name="Topping I."/>
            <person name="Tsamla T."/>
            <person name="Vassiliev H."/>
            <person name="Vo A."/>
            <person name="Wangchuk T."/>
            <person name="Wangdi T."/>
            <person name="Weiand M."/>
            <person name="Wilkinson J."/>
            <person name="Wilson A."/>
            <person name="Yadav S."/>
            <person name="Young G."/>
            <person name="Yu Q."/>
            <person name="Zembek L."/>
            <person name="Zhong D."/>
            <person name="Zimmer A."/>
            <person name="Zwirko Z."/>
            <person name="Jaffe D.B."/>
            <person name="Alvarez P."/>
            <person name="Brockman W."/>
            <person name="Butler J."/>
            <person name="Chin C."/>
            <person name="Gnerre S."/>
            <person name="Grabherr M."/>
            <person name="Kleber M."/>
            <person name="Mauceli E."/>
            <person name="MacCallum I."/>
        </authorList>
    </citation>
    <scope>NUCLEOTIDE SEQUENCE [LARGE SCALE GENOMIC DNA]</scope>
    <source>
        <strain evidence="2">Tucson 15287-2541.00</strain>
    </source>
</reference>
<organism evidence="2">
    <name type="scientific">Drosophila grimshawi</name>
    <name type="common">Hawaiian fruit fly</name>
    <name type="synonym">Idiomyia grimshawi</name>
    <dbReference type="NCBI Taxonomy" id="7222"/>
    <lineage>
        <taxon>Eukaryota</taxon>
        <taxon>Metazoa</taxon>
        <taxon>Ecdysozoa</taxon>
        <taxon>Arthropoda</taxon>
        <taxon>Hexapoda</taxon>
        <taxon>Insecta</taxon>
        <taxon>Pterygota</taxon>
        <taxon>Neoptera</taxon>
        <taxon>Endopterygota</taxon>
        <taxon>Diptera</taxon>
        <taxon>Brachycera</taxon>
        <taxon>Muscomorpha</taxon>
        <taxon>Ephydroidea</taxon>
        <taxon>Drosophilidae</taxon>
        <taxon>Drosophila</taxon>
        <taxon>Hawaiian Drosophila</taxon>
    </lineage>
</organism>
<proteinExistence type="predicted"/>
<dbReference type="AlphaFoldDB" id="B4JBV6"/>
<dbReference type="EMBL" id="CH916368">
    <property type="protein sequence ID" value="EDW04059.1"/>
    <property type="molecule type" value="Genomic_DNA"/>
</dbReference>